<sequence>MLIYKFELHQKEGRAYVMGGPTLELEYETEVREIGAPTIPTSAISFTSFGEIVAKDFGCNFLVGKIYLQNVMSATKVSFNSNPPEANALKKSYLENGDCQYEILNQIRDNSIENSTEDDFLLHTQRKTSKELKDCKENCFTIVFGTITHVSDGFEWWLAKSCQTPKELLPLVEKEFSFEHSRAIWLESGDKNNSLFHKKLHKGSYKEQCHEERKEKKAQNWIYAF</sequence>
<protein>
    <submittedName>
        <fullName evidence="1">Uncharacterized protein</fullName>
    </submittedName>
</protein>
<name>A0AAN9IEZ5_CLITE</name>
<accession>A0AAN9IEZ5</accession>
<gene>
    <name evidence="1" type="ORF">RJT34_23436</name>
</gene>
<organism evidence="1 2">
    <name type="scientific">Clitoria ternatea</name>
    <name type="common">Butterfly pea</name>
    <dbReference type="NCBI Taxonomy" id="43366"/>
    <lineage>
        <taxon>Eukaryota</taxon>
        <taxon>Viridiplantae</taxon>
        <taxon>Streptophyta</taxon>
        <taxon>Embryophyta</taxon>
        <taxon>Tracheophyta</taxon>
        <taxon>Spermatophyta</taxon>
        <taxon>Magnoliopsida</taxon>
        <taxon>eudicotyledons</taxon>
        <taxon>Gunneridae</taxon>
        <taxon>Pentapetalae</taxon>
        <taxon>rosids</taxon>
        <taxon>fabids</taxon>
        <taxon>Fabales</taxon>
        <taxon>Fabaceae</taxon>
        <taxon>Papilionoideae</taxon>
        <taxon>50 kb inversion clade</taxon>
        <taxon>NPAAA clade</taxon>
        <taxon>indigoferoid/millettioid clade</taxon>
        <taxon>Phaseoleae</taxon>
        <taxon>Clitoria</taxon>
    </lineage>
</organism>
<dbReference type="AlphaFoldDB" id="A0AAN9IEZ5"/>
<reference evidence="1 2" key="1">
    <citation type="submission" date="2024-01" db="EMBL/GenBank/DDBJ databases">
        <title>The genomes of 5 underutilized Papilionoideae crops provide insights into root nodulation and disease resistance.</title>
        <authorList>
            <person name="Yuan L."/>
        </authorList>
    </citation>
    <scope>NUCLEOTIDE SEQUENCE [LARGE SCALE GENOMIC DNA]</scope>
    <source>
        <strain evidence="1">LY-2023</strain>
        <tissue evidence="1">Leaf</tissue>
    </source>
</reference>
<evidence type="ECO:0000313" key="2">
    <source>
        <dbReference type="Proteomes" id="UP001359559"/>
    </source>
</evidence>
<dbReference type="Proteomes" id="UP001359559">
    <property type="component" value="Unassembled WGS sequence"/>
</dbReference>
<evidence type="ECO:0000313" key="1">
    <source>
        <dbReference type="EMBL" id="KAK7278408.1"/>
    </source>
</evidence>
<dbReference type="EMBL" id="JAYKXN010000006">
    <property type="protein sequence ID" value="KAK7278408.1"/>
    <property type="molecule type" value="Genomic_DNA"/>
</dbReference>
<keyword evidence="2" id="KW-1185">Reference proteome</keyword>
<comment type="caution">
    <text evidence="1">The sequence shown here is derived from an EMBL/GenBank/DDBJ whole genome shotgun (WGS) entry which is preliminary data.</text>
</comment>
<proteinExistence type="predicted"/>